<dbReference type="Proteomes" id="UP000001064">
    <property type="component" value="Unassembled WGS sequence"/>
</dbReference>
<dbReference type="PANTHER" id="PTHR34078">
    <property type="entry name" value="EXPRESSED PROTEIN"/>
    <property type="match status" value="1"/>
</dbReference>
<evidence type="ECO:0000313" key="2">
    <source>
        <dbReference type="EMBL" id="EGC37145.1"/>
    </source>
</evidence>
<dbReference type="EMBL" id="GL871007">
    <property type="protein sequence ID" value="EGC37145.1"/>
    <property type="molecule type" value="Genomic_DNA"/>
</dbReference>
<keyword evidence="1" id="KW-0812">Transmembrane</keyword>
<dbReference type="InParanoid" id="F0ZFY6"/>
<protein>
    <submittedName>
        <fullName evidence="2">Uncharacterized protein</fullName>
    </submittedName>
</protein>
<feature type="transmembrane region" description="Helical" evidence="1">
    <location>
        <begin position="44"/>
        <end position="71"/>
    </location>
</feature>
<feature type="transmembrane region" description="Helical" evidence="1">
    <location>
        <begin position="13"/>
        <end position="32"/>
    </location>
</feature>
<dbReference type="RefSeq" id="XP_003286348.1">
    <property type="nucleotide sequence ID" value="XM_003286300.1"/>
</dbReference>
<gene>
    <name evidence="2" type="ORF">DICPUDRAFT_23634</name>
</gene>
<reference evidence="3" key="1">
    <citation type="journal article" date="2011" name="Genome Biol.">
        <title>Comparative genomics of the social amoebae Dictyostelium discoideum and Dictyostelium purpureum.</title>
        <authorList>
            <consortium name="US DOE Joint Genome Institute (JGI-PGF)"/>
            <person name="Sucgang R."/>
            <person name="Kuo A."/>
            <person name="Tian X."/>
            <person name="Salerno W."/>
            <person name="Parikh A."/>
            <person name="Feasley C.L."/>
            <person name="Dalin E."/>
            <person name="Tu H."/>
            <person name="Huang E."/>
            <person name="Barry K."/>
            <person name="Lindquist E."/>
            <person name="Shapiro H."/>
            <person name="Bruce D."/>
            <person name="Schmutz J."/>
            <person name="Salamov A."/>
            <person name="Fey P."/>
            <person name="Gaudet P."/>
            <person name="Anjard C."/>
            <person name="Babu M.M."/>
            <person name="Basu S."/>
            <person name="Bushmanova Y."/>
            <person name="van der Wel H."/>
            <person name="Katoh-Kurasawa M."/>
            <person name="Dinh C."/>
            <person name="Coutinho P.M."/>
            <person name="Saito T."/>
            <person name="Elias M."/>
            <person name="Schaap P."/>
            <person name="Kay R.R."/>
            <person name="Henrissat B."/>
            <person name="Eichinger L."/>
            <person name="Rivero F."/>
            <person name="Putnam N.H."/>
            <person name="West C.M."/>
            <person name="Loomis W.F."/>
            <person name="Chisholm R.L."/>
            <person name="Shaulsky G."/>
            <person name="Strassmann J.E."/>
            <person name="Queller D.C."/>
            <person name="Kuspa A."/>
            <person name="Grigoriev I.V."/>
        </authorList>
    </citation>
    <scope>NUCLEOTIDE SEQUENCE [LARGE SCALE GENOMIC DNA]</scope>
    <source>
        <strain evidence="3">QSDP1</strain>
    </source>
</reference>
<proteinExistence type="predicted"/>
<evidence type="ECO:0000256" key="1">
    <source>
        <dbReference type="SAM" id="Phobius"/>
    </source>
</evidence>
<keyword evidence="1" id="KW-0472">Membrane</keyword>
<feature type="non-terminal residue" evidence="2">
    <location>
        <position position="1"/>
    </location>
</feature>
<dbReference type="PANTHER" id="PTHR34078:SF2">
    <property type="entry name" value="DUF4190 DOMAIN-CONTAINING PROTEIN"/>
    <property type="match status" value="1"/>
</dbReference>
<evidence type="ECO:0000313" key="3">
    <source>
        <dbReference type="Proteomes" id="UP000001064"/>
    </source>
</evidence>
<name>F0ZFY6_DICPU</name>
<sequence>LENEEKRRRQVKLSIILFVTGFLLVVPWLVNLKFLRSSNRGPKILAIFSLVLFILYVITLTPFIVVSFLFIF</sequence>
<dbReference type="KEGG" id="dpp:DICPUDRAFT_23634"/>
<dbReference type="GeneID" id="10503719"/>
<accession>F0ZFY6</accession>
<dbReference type="VEuPathDB" id="AmoebaDB:DICPUDRAFT_23634"/>
<keyword evidence="1" id="KW-1133">Transmembrane helix</keyword>
<feature type="non-terminal residue" evidence="2">
    <location>
        <position position="72"/>
    </location>
</feature>
<dbReference type="AlphaFoldDB" id="F0ZFY6"/>
<keyword evidence="3" id="KW-1185">Reference proteome</keyword>
<organism evidence="2 3">
    <name type="scientific">Dictyostelium purpureum</name>
    <name type="common">Slime mold</name>
    <dbReference type="NCBI Taxonomy" id="5786"/>
    <lineage>
        <taxon>Eukaryota</taxon>
        <taxon>Amoebozoa</taxon>
        <taxon>Evosea</taxon>
        <taxon>Eumycetozoa</taxon>
        <taxon>Dictyostelia</taxon>
        <taxon>Dictyosteliales</taxon>
        <taxon>Dictyosteliaceae</taxon>
        <taxon>Dictyostelium</taxon>
    </lineage>
</organism>